<dbReference type="EnsemblMetazoa" id="XM_038188737.1">
    <property type="protein sequence ID" value="XP_038044665.1"/>
    <property type="gene ID" value="LOC119719322"/>
</dbReference>
<dbReference type="CDD" id="cd00637">
    <property type="entry name" value="7tm_classA_rhodopsin-like"/>
    <property type="match status" value="1"/>
</dbReference>
<feature type="domain" description="G-protein coupled receptors family 1 profile" evidence="10">
    <location>
        <begin position="45"/>
        <end position="312"/>
    </location>
</feature>
<evidence type="ECO:0000256" key="8">
    <source>
        <dbReference type="ARBA" id="ARBA00023224"/>
    </source>
</evidence>
<keyword evidence="6 9" id="KW-0472">Membrane</keyword>
<evidence type="ECO:0000256" key="9">
    <source>
        <dbReference type="SAM" id="Phobius"/>
    </source>
</evidence>
<dbReference type="PANTHER" id="PTHR24228:SF72">
    <property type="entry name" value="G-PROTEIN COUPLED RECEPTORS FAMILY 1 PROFILE DOMAIN-CONTAINING PROTEIN"/>
    <property type="match status" value="1"/>
</dbReference>
<dbReference type="Gene3D" id="1.20.1070.10">
    <property type="entry name" value="Rhodopsin 7-helix transmembrane proteins"/>
    <property type="match status" value="1"/>
</dbReference>
<dbReference type="GO" id="GO:0004930">
    <property type="term" value="F:G protein-coupled receptor activity"/>
    <property type="evidence" value="ECO:0007669"/>
    <property type="project" value="UniProtKB-KW"/>
</dbReference>
<comment type="subcellular location">
    <subcellularLocation>
        <location evidence="1">Cell membrane</location>
        <topology evidence="1">Multi-pass membrane protein</topology>
    </subcellularLocation>
</comment>
<dbReference type="InterPro" id="IPR000276">
    <property type="entry name" value="GPCR_Rhodpsn"/>
</dbReference>
<accession>A0A913Z1V2</accession>
<keyword evidence="4 9" id="KW-1133">Transmembrane helix</keyword>
<dbReference type="PROSITE" id="PS50262">
    <property type="entry name" value="G_PROTEIN_RECEP_F1_2"/>
    <property type="match status" value="1"/>
</dbReference>
<feature type="transmembrane region" description="Helical" evidence="9">
    <location>
        <begin position="98"/>
        <end position="126"/>
    </location>
</feature>
<evidence type="ECO:0000256" key="3">
    <source>
        <dbReference type="ARBA" id="ARBA00022692"/>
    </source>
</evidence>
<evidence type="ECO:0000256" key="5">
    <source>
        <dbReference type="ARBA" id="ARBA00023040"/>
    </source>
</evidence>
<dbReference type="RefSeq" id="XP_038044665.1">
    <property type="nucleotide sequence ID" value="XM_038188737.1"/>
</dbReference>
<evidence type="ECO:0000259" key="10">
    <source>
        <dbReference type="PROSITE" id="PS50262"/>
    </source>
</evidence>
<dbReference type="GO" id="GO:0005886">
    <property type="term" value="C:plasma membrane"/>
    <property type="evidence" value="ECO:0007669"/>
    <property type="project" value="UniProtKB-SubCell"/>
</dbReference>
<keyword evidence="12" id="KW-1185">Reference proteome</keyword>
<dbReference type="PANTHER" id="PTHR24228">
    <property type="entry name" value="B2 BRADYKININ RECEPTOR/ANGIOTENSIN II RECEPTOR"/>
    <property type="match status" value="1"/>
</dbReference>
<feature type="transmembrane region" description="Helical" evidence="9">
    <location>
        <begin position="65"/>
        <end position="86"/>
    </location>
</feature>
<organism evidence="11 12">
    <name type="scientific">Patiria miniata</name>
    <name type="common">Bat star</name>
    <name type="synonym">Asterina miniata</name>
    <dbReference type="NCBI Taxonomy" id="46514"/>
    <lineage>
        <taxon>Eukaryota</taxon>
        <taxon>Metazoa</taxon>
        <taxon>Echinodermata</taxon>
        <taxon>Eleutherozoa</taxon>
        <taxon>Asterozoa</taxon>
        <taxon>Asteroidea</taxon>
        <taxon>Valvatacea</taxon>
        <taxon>Valvatida</taxon>
        <taxon>Asterinidae</taxon>
        <taxon>Patiria</taxon>
    </lineage>
</organism>
<feature type="transmembrane region" description="Helical" evidence="9">
    <location>
        <begin position="30"/>
        <end position="53"/>
    </location>
</feature>
<keyword evidence="5" id="KW-0297">G-protein coupled receptor</keyword>
<keyword evidence="3 9" id="KW-0812">Transmembrane</keyword>
<proteinExistence type="predicted"/>
<keyword evidence="8" id="KW-0807">Transducer</keyword>
<evidence type="ECO:0000256" key="4">
    <source>
        <dbReference type="ARBA" id="ARBA00022989"/>
    </source>
</evidence>
<dbReference type="Proteomes" id="UP000887568">
    <property type="component" value="Unplaced"/>
</dbReference>
<evidence type="ECO:0000313" key="12">
    <source>
        <dbReference type="Proteomes" id="UP000887568"/>
    </source>
</evidence>
<evidence type="ECO:0000256" key="7">
    <source>
        <dbReference type="ARBA" id="ARBA00023170"/>
    </source>
</evidence>
<evidence type="ECO:0000256" key="2">
    <source>
        <dbReference type="ARBA" id="ARBA00022475"/>
    </source>
</evidence>
<evidence type="ECO:0000256" key="6">
    <source>
        <dbReference type="ARBA" id="ARBA00023136"/>
    </source>
</evidence>
<dbReference type="PRINTS" id="PR00237">
    <property type="entry name" value="GPCRRHODOPSN"/>
</dbReference>
<dbReference type="GeneID" id="119719322"/>
<feature type="transmembrane region" description="Helical" evidence="9">
    <location>
        <begin position="147"/>
        <end position="169"/>
    </location>
</feature>
<dbReference type="Pfam" id="PF00001">
    <property type="entry name" value="7tm_1"/>
    <property type="match status" value="1"/>
</dbReference>
<evidence type="ECO:0000313" key="11">
    <source>
        <dbReference type="EnsemblMetazoa" id="XP_038044665.1"/>
    </source>
</evidence>
<dbReference type="OrthoDB" id="10044919at2759"/>
<protein>
    <recommendedName>
        <fullName evidence="10">G-protein coupled receptors family 1 profile domain-containing protein</fullName>
    </recommendedName>
</protein>
<evidence type="ECO:0000256" key="1">
    <source>
        <dbReference type="ARBA" id="ARBA00004651"/>
    </source>
</evidence>
<feature type="transmembrane region" description="Helical" evidence="9">
    <location>
        <begin position="289"/>
        <end position="311"/>
    </location>
</feature>
<feature type="transmembrane region" description="Helical" evidence="9">
    <location>
        <begin position="197"/>
        <end position="223"/>
    </location>
</feature>
<feature type="transmembrane region" description="Helical" evidence="9">
    <location>
        <begin position="263"/>
        <end position="283"/>
    </location>
</feature>
<sequence>MENSTDAIMWTTPTERGPFMVYEEYWGRQIFAAMCLTVSITGFVGNTLVVTAVSLSKKLRTVTNVFVVSLSISDLLSCSFMPWQAVGVLSEDGWPLPQAYWLCVATIAAMLIGNGCSINTLALIAVRRWIGITKSKALARRIYTHRTVACMLVLSYTLPVCCTILPAAMGFGELGYEPLFGTCSWVKSNPYAHIQNILGVVFYFPLQLIIIAMCYISIFRYVLKTSRRMARHDTQSVSGSVSGADRAMRRRLWKRQIAVTKNLVYIVLAYVFCLLPFFIVLASSPGQAWIYRMAPYAGLTVYVNTCINPILYATTHPDFKEAFSYMIRGKWKDIPQTTSHQMKTNR</sequence>
<name>A0A913Z1V2_PATMI</name>
<keyword evidence="2" id="KW-1003">Cell membrane</keyword>
<dbReference type="InterPro" id="IPR017452">
    <property type="entry name" value="GPCR_Rhodpsn_7TM"/>
</dbReference>
<keyword evidence="7" id="KW-0675">Receptor</keyword>
<reference evidence="11" key="1">
    <citation type="submission" date="2022-11" db="UniProtKB">
        <authorList>
            <consortium name="EnsemblMetazoa"/>
        </authorList>
    </citation>
    <scope>IDENTIFICATION</scope>
</reference>
<dbReference type="SUPFAM" id="SSF81321">
    <property type="entry name" value="Family A G protein-coupled receptor-like"/>
    <property type="match status" value="1"/>
</dbReference>
<dbReference type="OMA" id="RIYTHRT"/>
<dbReference type="AlphaFoldDB" id="A0A913Z1V2"/>